<organism evidence="2 3">
    <name type="scientific">Batillaria attramentaria</name>
    <dbReference type="NCBI Taxonomy" id="370345"/>
    <lineage>
        <taxon>Eukaryota</taxon>
        <taxon>Metazoa</taxon>
        <taxon>Spiralia</taxon>
        <taxon>Lophotrochozoa</taxon>
        <taxon>Mollusca</taxon>
        <taxon>Gastropoda</taxon>
        <taxon>Caenogastropoda</taxon>
        <taxon>Sorbeoconcha</taxon>
        <taxon>Cerithioidea</taxon>
        <taxon>Batillariidae</taxon>
        <taxon>Batillaria</taxon>
    </lineage>
</organism>
<name>A0ABD0JK26_9CAEN</name>
<evidence type="ECO:0000313" key="2">
    <source>
        <dbReference type="EMBL" id="KAK7475209.1"/>
    </source>
</evidence>
<keyword evidence="1" id="KW-1133">Transmembrane helix</keyword>
<evidence type="ECO:0000256" key="1">
    <source>
        <dbReference type="SAM" id="Phobius"/>
    </source>
</evidence>
<dbReference type="PANTHER" id="PTHR46641:SF2">
    <property type="entry name" value="FMRFAMIDE RECEPTOR"/>
    <property type="match status" value="1"/>
</dbReference>
<keyword evidence="1" id="KW-0472">Membrane</keyword>
<evidence type="ECO:0008006" key="4">
    <source>
        <dbReference type="Google" id="ProtNLM"/>
    </source>
</evidence>
<dbReference type="Gene3D" id="1.20.1070.10">
    <property type="entry name" value="Rhodopsin 7-helix transmembrane proteins"/>
    <property type="match status" value="1"/>
</dbReference>
<proteinExistence type="predicted"/>
<evidence type="ECO:0000313" key="3">
    <source>
        <dbReference type="Proteomes" id="UP001519460"/>
    </source>
</evidence>
<dbReference type="Proteomes" id="UP001519460">
    <property type="component" value="Unassembled WGS sequence"/>
</dbReference>
<sequence>MFFSAWREQLFLEQHETHNMTLGNESDVNCSSPNPIPPEIWATRVAVFAIGGTTVAAFGLLCNIVSIIVLAHFRQKSSAPFLLICLEAVDTLLLLSEMILETLATLSQAGLLTDAYRDVIRPVYVVMYPLPHIAQTGTTMMTVLITLER</sequence>
<comment type="caution">
    <text evidence="2">The sequence shown here is derived from an EMBL/GenBank/DDBJ whole genome shotgun (WGS) entry which is preliminary data.</text>
</comment>
<feature type="transmembrane region" description="Helical" evidence="1">
    <location>
        <begin position="45"/>
        <end position="69"/>
    </location>
</feature>
<gene>
    <name evidence="2" type="ORF">BaRGS_00033513</name>
</gene>
<dbReference type="InterPro" id="IPR052954">
    <property type="entry name" value="GPCR-Ligand_Int"/>
</dbReference>
<dbReference type="SUPFAM" id="SSF81321">
    <property type="entry name" value="Family A G protein-coupled receptor-like"/>
    <property type="match status" value="1"/>
</dbReference>
<reference evidence="2 3" key="1">
    <citation type="journal article" date="2023" name="Sci. Data">
        <title>Genome assembly of the Korean intertidal mud-creeper Batillaria attramentaria.</title>
        <authorList>
            <person name="Patra A.K."/>
            <person name="Ho P.T."/>
            <person name="Jun S."/>
            <person name="Lee S.J."/>
            <person name="Kim Y."/>
            <person name="Won Y.J."/>
        </authorList>
    </citation>
    <scope>NUCLEOTIDE SEQUENCE [LARGE SCALE GENOMIC DNA]</scope>
    <source>
        <strain evidence="2">Wonlab-2016</strain>
    </source>
</reference>
<dbReference type="EMBL" id="JACVVK020000412">
    <property type="protein sequence ID" value="KAK7475209.1"/>
    <property type="molecule type" value="Genomic_DNA"/>
</dbReference>
<dbReference type="AlphaFoldDB" id="A0ABD0JK26"/>
<dbReference type="PANTHER" id="PTHR46641">
    <property type="entry name" value="FMRFAMIDE RECEPTOR-RELATED"/>
    <property type="match status" value="1"/>
</dbReference>
<accession>A0ABD0JK26</accession>
<protein>
    <recommendedName>
        <fullName evidence="4">G-protein coupled receptors family 1 profile domain-containing protein</fullName>
    </recommendedName>
</protein>
<keyword evidence="1" id="KW-0812">Transmembrane</keyword>
<keyword evidence="3" id="KW-1185">Reference proteome</keyword>